<feature type="signal peptide" evidence="1">
    <location>
        <begin position="1"/>
        <end position="26"/>
    </location>
</feature>
<evidence type="ECO:0000313" key="3">
    <source>
        <dbReference type="Proteomes" id="UP000279275"/>
    </source>
</evidence>
<accession>A0A3M2KQH7</accession>
<comment type="caution">
    <text evidence="2">The sequence shown here is derived from an EMBL/GenBank/DDBJ whole genome shotgun (WGS) entry which is preliminary data.</text>
</comment>
<protein>
    <submittedName>
        <fullName evidence="2">Uncharacterized protein</fullName>
    </submittedName>
</protein>
<evidence type="ECO:0000256" key="1">
    <source>
        <dbReference type="SAM" id="SignalP"/>
    </source>
</evidence>
<feature type="chain" id="PRO_5018188243" evidence="1">
    <location>
        <begin position="27"/>
        <end position="168"/>
    </location>
</feature>
<gene>
    <name evidence="2" type="ORF">EBN03_33155</name>
</gene>
<proteinExistence type="predicted"/>
<name>A0A3M2KQH7_9NOCA</name>
<dbReference type="EMBL" id="RFFH01000033">
    <property type="protein sequence ID" value="RMI27719.1"/>
    <property type="molecule type" value="Genomic_DNA"/>
</dbReference>
<dbReference type="AlphaFoldDB" id="A0A3M2KQH7"/>
<sequence length="168" mass="17010">MNKKKLTAAVAGAAVAGILSAGQAQANVPAFAAPFVDPGCLCGGLLPAPIEVGVDADQFPVQHYLDGNFSAANPDAAAEVRYFTAPTGAISILELGDMADDVFGSVTYGSYRGHPSFTTAVAENDHGVYLQSTVLVAGSRVIILTGSGYSAADAVGSLTTLSNTFLVL</sequence>
<dbReference type="RefSeq" id="WP_122192125.1">
    <property type="nucleotide sequence ID" value="NZ_RFFH01000033.1"/>
</dbReference>
<reference evidence="2 3" key="1">
    <citation type="submission" date="2018-10" db="EMBL/GenBank/DDBJ databases">
        <title>Isolation from cow dung.</title>
        <authorList>
            <person name="Ling L."/>
        </authorList>
    </citation>
    <scope>NUCLEOTIDE SEQUENCE [LARGE SCALE GENOMIC DNA]</scope>
    <source>
        <strain evidence="2 3">NEAU-LL90</strain>
    </source>
</reference>
<keyword evidence="3" id="KW-1185">Reference proteome</keyword>
<organism evidence="2 3">
    <name type="scientific">Nocardia stercoris</name>
    <dbReference type="NCBI Taxonomy" id="2483361"/>
    <lineage>
        <taxon>Bacteria</taxon>
        <taxon>Bacillati</taxon>
        <taxon>Actinomycetota</taxon>
        <taxon>Actinomycetes</taxon>
        <taxon>Mycobacteriales</taxon>
        <taxon>Nocardiaceae</taxon>
        <taxon>Nocardia</taxon>
    </lineage>
</organism>
<evidence type="ECO:0000313" key="2">
    <source>
        <dbReference type="EMBL" id="RMI27719.1"/>
    </source>
</evidence>
<keyword evidence="1" id="KW-0732">Signal</keyword>
<dbReference type="Proteomes" id="UP000279275">
    <property type="component" value="Unassembled WGS sequence"/>
</dbReference>